<dbReference type="EMBL" id="FNZI01000004">
    <property type="protein sequence ID" value="SEJ45580.1"/>
    <property type="molecule type" value="Genomic_DNA"/>
</dbReference>
<dbReference type="AlphaFoldDB" id="A0A1H6Z7P7"/>
<evidence type="ECO:0000313" key="2">
    <source>
        <dbReference type="EMBL" id="SEJ45580.1"/>
    </source>
</evidence>
<sequence>MQTPSLTPLEREQVDAANAADGPAVVLLHDLWTLAGSWDPWRTMLAERGFPSVAVPWPHEPASVAEALADPDAAAGVSLRDMRAAATRVVDALDRPPMVIGHCFGALVAQQLAGTGRVRATVAITPAPMKGSVQAPELMLVAAAPVLKDPANRERAIRFAYPEYRYAWANTLGVEEARELWETSHVPGSGTAVFEVARARREQRSAASVDTINPDRGPMLVVSAARDRLVPPVISSSTFRIQSRNPSPTDFVEFFDRGHSLTLDSGWPEVADRVIEYLEHQ</sequence>
<dbReference type="SUPFAM" id="SSF53474">
    <property type="entry name" value="alpha/beta-Hydrolases"/>
    <property type="match status" value="1"/>
</dbReference>
<dbReference type="RefSeq" id="WP_042214468.1">
    <property type="nucleotide sequence ID" value="NZ_BBLU01000006.1"/>
</dbReference>
<evidence type="ECO:0000259" key="1">
    <source>
        <dbReference type="Pfam" id="PF12697"/>
    </source>
</evidence>
<dbReference type="OrthoDB" id="3810256at2"/>
<dbReference type="Gene3D" id="3.40.50.1820">
    <property type="entry name" value="alpha/beta hydrolase"/>
    <property type="match status" value="1"/>
</dbReference>
<dbReference type="eggNOG" id="COG1073">
    <property type="taxonomic scope" value="Bacteria"/>
</dbReference>
<keyword evidence="3" id="KW-1185">Reference proteome</keyword>
<name>A0A1H6Z7P7_9MICO</name>
<dbReference type="InterPro" id="IPR000073">
    <property type="entry name" value="AB_hydrolase_1"/>
</dbReference>
<feature type="domain" description="AB hydrolase-1" evidence="1">
    <location>
        <begin position="25"/>
        <end position="272"/>
    </location>
</feature>
<dbReference type="GO" id="GO:0003824">
    <property type="term" value="F:catalytic activity"/>
    <property type="evidence" value="ECO:0007669"/>
    <property type="project" value="UniProtKB-ARBA"/>
</dbReference>
<reference evidence="3" key="1">
    <citation type="submission" date="2016-10" db="EMBL/GenBank/DDBJ databases">
        <authorList>
            <person name="Varghese N."/>
        </authorList>
    </citation>
    <scope>NUCLEOTIDE SEQUENCE [LARGE SCALE GENOMIC DNA]</scope>
    <source>
        <strain evidence="3">DSM 24868</strain>
    </source>
</reference>
<proteinExistence type="predicted"/>
<dbReference type="Proteomes" id="UP000183315">
    <property type="component" value="Unassembled WGS sequence"/>
</dbReference>
<gene>
    <name evidence="2" type="ORF">SAMN05421637_1836</name>
</gene>
<organism evidence="2 3">
    <name type="scientific">Demequina mangrovi</name>
    <dbReference type="NCBI Taxonomy" id="1043493"/>
    <lineage>
        <taxon>Bacteria</taxon>
        <taxon>Bacillati</taxon>
        <taxon>Actinomycetota</taxon>
        <taxon>Actinomycetes</taxon>
        <taxon>Micrococcales</taxon>
        <taxon>Demequinaceae</taxon>
        <taxon>Demequina</taxon>
    </lineage>
</organism>
<accession>A0A1H6Z7P7</accession>
<evidence type="ECO:0000313" key="3">
    <source>
        <dbReference type="Proteomes" id="UP000183315"/>
    </source>
</evidence>
<protein>
    <submittedName>
        <fullName evidence="2">Pimeloyl-ACP methyl ester carboxylesterase</fullName>
    </submittedName>
</protein>
<dbReference type="Pfam" id="PF12697">
    <property type="entry name" value="Abhydrolase_6"/>
    <property type="match status" value="1"/>
</dbReference>
<dbReference type="STRING" id="1043493.SAMN05421637_1836"/>
<dbReference type="InterPro" id="IPR029058">
    <property type="entry name" value="AB_hydrolase_fold"/>
</dbReference>